<dbReference type="AlphaFoldDB" id="A0AAD3YEV2"/>
<keyword evidence="2 6" id="KW-0575">Peroxidase</keyword>
<dbReference type="Proteomes" id="UP001222932">
    <property type="component" value="Unassembled WGS sequence"/>
</dbReference>
<organism evidence="8 9">
    <name type="scientific">Cutaneotrichosporon spelunceum</name>
    <dbReference type="NCBI Taxonomy" id="1672016"/>
    <lineage>
        <taxon>Eukaryota</taxon>
        <taxon>Fungi</taxon>
        <taxon>Dikarya</taxon>
        <taxon>Basidiomycota</taxon>
        <taxon>Agaricomycotina</taxon>
        <taxon>Tremellomycetes</taxon>
        <taxon>Trichosporonales</taxon>
        <taxon>Trichosporonaceae</taxon>
        <taxon>Cutaneotrichosporon</taxon>
    </lineage>
</organism>
<evidence type="ECO:0000259" key="7">
    <source>
        <dbReference type="PROSITE" id="PS51352"/>
    </source>
</evidence>
<name>A0AAD3YEV2_9TREE</name>
<evidence type="ECO:0000313" key="9">
    <source>
        <dbReference type="Proteomes" id="UP001222932"/>
    </source>
</evidence>
<comment type="similarity">
    <text evidence="1 6">Belongs to the glutathione peroxidase family.</text>
</comment>
<evidence type="ECO:0000256" key="6">
    <source>
        <dbReference type="RuleBase" id="RU000499"/>
    </source>
</evidence>
<dbReference type="SUPFAM" id="SSF52833">
    <property type="entry name" value="Thioredoxin-like"/>
    <property type="match status" value="1"/>
</dbReference>
<dbReference type="GO" id="GO:0034599">
    <property type="term" value="P:cellular response to oxidative stress"/>
    <property type="evidence" value="ECO:0007669"/>
    <property type="project" value="TreeGrafter"/>
</dbReference>
<proteinExistence type="inferred from homology"/>
<evidence type="ECO:0000256" key="1">
    <source>
        <dbReference type="ARBA" id="ARBA00006926"/>
    </source>
</evidence>
<sequence length="214" mass="23616">MGLAKYTLVAALITVKAIIAPHYYTTMFSTIKNLVKSEKIPATITSKSFYDLKATLPGKDRVLDFAKFKGEVVLIVNTASKCGFTPQYTGLEKLYETYKDQGFEVVGFPSNEFLAQDPGTDDEIAQFCQVNHGVTFPLAKKSEVNGDSMNEVFAWLKSQPESHAFGSSAIKWNFTKFLVDRNGKVAGRYSPSTTPAHMKGDIEKLLAEPRPASL</sequence>
<evidence type="ECO:0000256" key="2">
    <source>
        <dbReference type="ARBA" id="ARBA00022559"/>
    </source>
</evidence>
<dbReference type="InterPro" id="IPR036249">
    <property type="entry name" value="Thioredoxin-like_sf"/>
</dbReference>
<comment type="caution">
    <text evidence="8">The sequence shown here is derived from an EMBL/GenBank/DDBJ whole genome shotgun (WGS) entry which is preliminary data.</text>
</comment>
<keyword evidence="9" id="KW-1185">Reference proteome</keyword>
<evidence type="ECO:0000313" key="8">
    <source>
        <dbReference type="EMBL" id="GMK59424.1"/>
    </source>
</evidence>
<dbReference type="Pfam" id="PF00255">
    <property type="entry name" value="GSHPx"/>
    <property type="match status" value="1"/>
</dbReference>
<protein>
    <recommendedName>
        <fullName evidence="6">Glutathione peroxidase</fullName>
    </recommendedName>
</protein>
<dbReference type="PROSITE" id="PS51355">
    <property type="entry name" value="GLUTATHIONE_PEROXID_3"/>
    <property type="match status" value="1"/>
</dbReference>
<gene>
    <name evidence="8" type="primary">GPX2</name>
    <name evidence="8" type="ORF">CspeluHIS016_0800300</name>
</gene>
<evidence type="ECO:0000256" key="3">
    <source>
        <dbReference type="ARBA" id="ARBA00022862"/>
    </source>
</evidence>
<reference evidence="8" key="1">
    <citation type="journal article" date="2023" name="BMC Genomics">
        <title>Chromosome-level genome assemblies of Cutaneotrichosporon spp. (Trichosporonales, Basidiomycota) reveal imbalanced evolution between nucleotide sequences and chromosome synteny.</title>
        <authorList>
            <person name="Kobayashi Y."/>
            <person name="Kayamori A."/>
            <person name="Aoki K."/>
            <person name="Shiwa Y."/>
            <person name="Matsutani M."/>
            <person name="Fujita N."/>
            <person name="Sugita T."/>
            <person name="Iwasaki W."/>
            <person name="Tanaka N."/>
            <person name="Takashima M."/>
        </authorList>
    </citation>
    <scope>NUCLEOTIDE SEQUENCE</scope>
    <source>
        <strain evidence="8">HIS016</strain>
    </source>
</reference>
<dbReference type="Gene3D" id="3.40.30.10">
    <property type="entry name" value="Glutaredoxin"/>
    <property type="match status" value="1"/>
</dbReference>
<accession>A0AAD3YEV2</accession>
<keyword evidence="4 6" id="KW-0560">Oxidoreductase</keyword>
<dbReference type="FunFam" id="3.40.30.10:FF:000010">
    <property type="entry name" value="Glutathione peroxidase"/>
    <property type="match status" value="1"/>
</dbReference>
<dbReference type="InterPro" id="IPR000889">
    <property type="entry name" value="Glutathione_peroxidase"/>
</dbReference>
<reference evidence="8" key="2">
    <citation type="submission" date="2023-06" db="EMBL/GenBank/DDBJ databases">
        <authorList>
            <person name="Kobayashi Y."/>
            <person name="Kayamori A."/>
            <person name="Aoki K."/>
            <person name="Shiwa Y."/>
            <person name="Fujita N."/>
            <person name="Sugita T."/>
            <person name="Iwasaki W."/>
            <person name="Tanaka N."/>
            <person name="Takashima M."/>
        </authorList>
    </citation>
    <scope>NUCLEOTIDE SEQUENCE</scope>
    <source>
        <strain evidence="8">HIS016</strain>
    </source>
</reference>
<evidence type="ECO:0000256" key="4">
    <source>
        <dbReference type="ARBA" id="ARBA00023002"/>
    </source>
</evidence>
<evidence type="ECO:0000256" key="5">
    <source>
        <dbReference type="ARBA" id="ARBA00049091"/>
    </source>
</evidence>
<dbReference type="CDD" id="cd00340">
    <property type="entry name" value="GSH_Peroxidase"/>
    <property type="match status" value="1"/>
</dbReference>
<keyword evidence="3" id="KW-0049">Antioxidant</keyword>
<dbReference type="PANTHER" id="PTHR11592">
    <property type="entry name" value="GLUTATHIONE PEROXIDASE"/>
    <property type="match status" value="1"/>
</dbReference>
<dbReference type="GO" id="GO:0140824">
    <property type="term" value="F:thioredoxin-dependent peroxiredoxin activity"/>
    <property type="evidence" value="ECO:0007669"/>
    <property type="project" value="UniProtKB-EC"/>
</dbReference>
<dbReference type="PANTHER" id="PTHR11592:SF78">
    <property type="entry name" value="GLUTATHIONE PEROXIDASE"/>
    <property type="match status" value="1"/>
</dbReference>
<dbReference type="PRINTS" id="PR01011">
    <property type="entry name" value="GLUTPROXDASE"/>
</dbReference>
<dbReference type="EMBL" id="BTCM01000008">
    <property type="protein sequence ID" value="GMK59424.1"/>
    <property type="molecule type" value="Genomic_DNA"/>
</dbReference>
<feature type="domain" description="Thioredoxin" evidence="7">
    <location>
        <begin position="29"/>
        <end position="207"/>
    </location>
</feature>
<comment type="catalytic activity">
    <reaction evidence="5">
        <text>a hydroperoxide + [thioredoxin]-dithiol = an alcohol + [thioredoxin]-disulfide + H2O</text>
        <dbReference type="Rhea" id="RHEA:62620"/>
        <dbReference type="Rhea" id="RHEA-COMP:10698"/>
        <dbReference type="Rhea" id="RHEA-COMP:10700"/>
        <dbReference type="ChEBI" id="CHEBI:15377"/>
        <dbReference type="ChEBI" id="CHEBI:29950"/>
        <dbReference type="ChEBI" id="CHEBI:30879"/>
        <dbReference type="ChEBI" id="CHEBI:35924"/>
        <dbReference type="ChEBI" id="CHEBI:50058"/>
        <dbReference type="EC" id="1.11.1.24"/>
    </reaction>
</comment>
<dbReference type="PROSITE" id="PS51352">
    <property type="entry name" value="THIOREDOXIN_2"/>
    <property type="match status" value="1"/>
</dbReference>
<dbReference type="InterPro" id="IPR013766">
    <property type="entry name" value="Thioredoxin_domain"/>
</dbReference>